<dbReference type="Pfam" id="PF00172">
    <property type="entry name" value="Zn_clus"/>
    <property type="match status" value="2"/>
</dbReference>
<dbReference type="GO" id="GO:0008270">
    <property type="term" value="F:zinc ion binding"/>
    <property type="evidence" value="ECO:0007669"/>
    <property type="project" value="InterPro"/>
</dbReference>
<feature type="domain" description="Zn(2)-C6 fungal-type" evidence="8">
    <location>
        <begin position="24"/>
        <end position="55"/>
    </location>
</feature>
<dbReference type="PANTHER" id="PTHR31944:SF131">
    <property type="entry name" value="HEME-RESPONSIVE ZINC FINGER TRANSCRIPTION FACTOR HAP1"/>
    <property type="match status" value="1"/>
</dbReference>
<keyword evidence="4" id="KW-0238">DNA-binding</keyword>
<keyword evidence="10" id="KW-1185">Reference proteome</keyword>
<dbReference type="AlphaFoldDB" id="A0AAD6VBW2"/>
<evidence type="ECO:0000256" key="3">
    <source>
        <dbReference type="ARBA" id="ARBA00023015"/>
    </source>
</evidence>
<feature type="region of interest" description="Disordered" evidence="7">
    <location>
        <begin position="194"/>
        <end position="221"/>
    </location>
</feature>
<feature type="region of interest" description="Disordered" evidence="7">
    <location>
        <begin position="104"/>
        <end position="155"/>
    </location>
</feature>
<dbReference type="PANTHER" id="PTHR31944">
    <property type="entry name" value="HEME-RESPONSIVE ZINC FINGER TRANSCRIPTION FACTOR HAP1"/>
    <property type="match status" value="1"/>
</dbReference>
<keyword evidence="3" id="KW-0805">Transcription regulation</keyword>
<comment type="caution">
    <text evidence="9">The sequence shown here is derived from an EMBL/GenBank/DDBJ whole genome shotgun (WGS) entry which is preliminary data.</text>
</comment>
<dbReference type="GO" id="GO:0001228">
    <property type="term" value="F:DNA-binding transcription activator activity, RNA polymerase II-specific"/>
    <property type="evidence" value="ECO:0007669"/>
    <property type="project" value="TreeGrafter"/>
</dbReference>
<keyword evidence="5" id="KW-0804">Transcription</keyword>
<organism evidence="9 10">
    <name type="scientific">Mycena pura</name>
    <dbReference type="NCBI Taxonomy" id="153505"/>
    <lineage>
        <taxon>Eukaryota</taxon>
        <taxon>Fungi</taxon>
        <taxon>Dikarya</taxon>
        <taxon>Basidiomycota</taxon>
        <taxon>Agaricomycotina</taxon>
        <taxon>Agaricomycetes</taxon>
        <taxon>Agaricomycetidae</taxon>
        <taxon>Agaricales</taxon>
        <taxon>Marasmiineae</taxon>
        <taxon>Mycenaceae</taxon>
        <taxon>Mycena</taxon>
    </lineage>
</organism>
<evidence type="ECO:0000256" key="7">
    <source>
        <dbReference type="SAM" id="MobiDB-lite"/>
    </source>
</evidence>
<keyword evidence="2" id="KW-0862">Zinc</keyword>
<dbReference type="PROSITE" id="PS00463">
    <property type="entry name" value="ZN2_CY6_FUNGAL_1"/>
    <property type="match status" value="2"/>
</dbReference>
<protein>
    <recommendedName>
        <fullName evidence="8">Zn(2)-C6 fungal-type domain-containing protein</fullName>
    </recommendedName>
</protein>
<evidence type="ECO:0000259" key="8">
    <source>
        <dbReference type="PROSITE" id="PS50048"/>
    </source>
</evidence>
<dbReference type="InterPro" id="IPR036864">
    <property type="entry name" value="Zn2-C6_fun-type_DNA-bd_sf"/>
</dbReference>
<gene>
    <name evidence="9" type="ORF">GGX14DRAFT_633372</name>
</gene>
<accession>A0AAD6VBW2</accession>
<keyword evidence="1" id="KW-0479">Metal-binding</keyword>
<evidence type="ECO:0000256" key="2">
    <source>
        <dbReference type="ARBA" id="ARBA00022833"/>
    </source>
</evidence>
<evidence type="ECO:0000313" key="9">
    <source>
        <dbReference type="EMBL" id="KAJ7208563.1"/>
    </source>
</evidence>
<dbReference type="SMART" id="SM00066">
    <property type="entry name" value="GAL4"/>
    <property type="match status" value="2"/>
</dbReference>
<reference evidence="9" key="1">
    <citation type="submission" date="2023-03" db="EMBL/GenBank/DDBJ databases">
        <title>Massive genome expansion in bonnet fungi (Mycena s.s.) driven by repeated elements and novel gene families across ecological guilds.</title>
        <authorList>
            <consortium name="Lawrence Berkeley National Laboratory"/>
            <person name="Harder C.B."/>
            <person name="Miyauchi S."/>
            <person name="Viragh M."/>
            <person name="Kuo A."/>
            <person name="Thoen E."/>
            <person name="Andreopoulos B."/>
            <person name="Lu D."/>
            <person name="Skrede I."/>
            <person name="Drula E."/>
            <person name="Henrissat B."/>
            <person name="Morin E."/>
            <person name="Kohler A."/>
            <person name="Barry K."/>
            <person name="LaButti K."/>
            <person name="Morin E."/>
            <person name="Salamov A."/>
            <person name="Lipzen A."/>
            <person name="Mereny Z."/>
            <person name="Hegedus B."/>
            <person name="Baldrian P."/>
            <person name="Stursova M."/>
            <person name="Weitz H."/>
            <person name="Taylor A."/>
            <person name="Grigoriev I.V."/>
            <person name="Nagy L.G."/>
            <person name="Martin F."/>
            <person name="Kauserud H."/>
        </authorList>
    </citation>
    <scope>NUCLEOTIDE SEQUENCE</scope>
    <source>
        <strain evidence="9">9144</strain>
    </source>
</reference>
<feature type="compositionally biased region" description="Polar residues" evidence="7">
    <location>
        <begin position="197"/>
        <end position="208"/>
    </location>
</feature>
<feature type="compositionally biased region" description="Basic and acidic residues" evidence="7">
    <location>
        <begin position="109"/>
        <end position="125"/>
    </location>
</feature>
<dbReference type="Gene3D" id="4.10.240.10">
    <property type="entry name" value="Zn(2)-C6 fungal-type DNA-binding domain"/>
    <property type="match status" value="2"/>
</dbReference>
<dbReference type="GO" id="GO:0005634">
    <property type="term" value="C:nucleus"/>
    <property type="evidence" value="ECO:0007669"/>
    <property type="project" value="TreeGrafter"/>
</dbReference>
<dbReference type="InterPro" id="IPR051430">
    <property type="entry name" value="Fungal_TF_Env_Response"/>
</dbReference>
<evidence type="ECO:0000256" key="1">
    <source>
        <dbReference type="ARBA" id="ARBA00022723"/>
    </source>
</evidence>
<evidence type="ECO:0000256" key="6">
    <source>
        <dbReference type="ARBA" id="ARBA00023242"/>
    </source>
</evidence>
<sequence>MNTTPITLPRSMFMSTARPAVRSSCTPCRRRKLRCDRGSPCGPCMRARTPVVCEYPHEVGRRRPELPKGTACIQCRESKRRCDGEMPCVTCIGASRAHLCEYQPQPHRRQPERDGDCEFDRDAGRRQSQGQGISLISLRPVSNNGARASSSASGYGGECGLDVDVGRHDLRANGLAGVAQHGALEFGLSARNERRTAAQTGSQRQNHPQVHGFYSTPPHASANAHSLPAAYASTATHSPSAAYSFAGTQASASASWHSAPVRSRSLGDLELTPAPRPHNRDTQAPAPHEHTPLLRLPPGVGSSITYAPSPSPPSMYLPEYLRGDEPPLDDASLKHIDDYIALLDMKIALPQGGLERFAT</sequence>
<evidence type="ECO:0000256" key="5">
    <source>
        <dbReference type="ARBA" id="ARBA00023163"/>
    </source>
</evidence>
<name>A0AAD6VBW2_9AGAR</name>
<evidence type="ECO:0000313" key="10">
    <source>
        <dbReference type="Proteomes" id="UP001219525"/>
    </source>
</evidence>
<keyword evidence="6" id="KW-0539">Nucleus</keyword>
<dbReference type="Proteomes" id="UP001219525">
    <property type="component" value="Unassembled WGS sequence"/>
</dbReference>
<evidence type="ECO:0000256" key="4">
    <source>
        <dbReference type="ARBA" id="ARBA00023125"/>
    </source>
</evidence>
<dbReference type="SUPFAM" id="SSF57701">
    <property type="entry name" value="Zn2/Cys6 DNA-binding domain"/>
    <property type="match status" value="2"/>
</dbReference>
<dbReference type="EMBL" id="JARJCW010000033">
    <property type="protein sequence ID" value="KAJ7208563.1"/>
    <property type="molecule type" value="Genomic_DNA"/>
</dbReference>
<dbReference type="GO" id="GO:0000978">
    <property type="term" value="F:RNA polymerase II cis-regulatory region sequence-specific DNA binding"/>
    <property type="evidence" value="ECO:0007669"/>
    <property type="project" value="TreeGrafter"/>
</dbReference>
<dbReference type="CDD" id="cd00067">
    <property type="entry name" value="GAL4"/>
    <property type="match status" value="2"/>
</dbReference>
<feature type="domain" description="Zn(2)-C6 fungal-type" evidence="8">
    <location>
        <begin position="71"/>
        <end position="102"/>
    </location>
</feature>
<proteinExistence type="predicted"/>
<feature type="region of interest" description="Disordered" evidence="7">
    <location>
        <begin position="268"/>
        <end position="295"/>
    </location>
</feature>
<dbReference type="PROSITE" id="PS50048">
    <property type="entry name" value="ZN2_CY6_FUNGAL_2"/>
    <property type="match status" value="2"/>
</dbReference>
<dbReference type="InterPro" id="IPR001138">
    <property type="entry name" value="Zn2Cys6_DnaBD"/>
</dbReference>
<feature type="compositionally biased region" description="Polar residues" evidence="7">
    <location>
        <begin position="126"/>
        <end position="144"/>
    </location>
</feature>